<organism evidence="1 2">
    <name type="scientific">Streptomyces tauricus</name>
    <dbReference type="NCBI Taxonomy" id="68274"/>
    <lineage>
        <taxon>Bacteria</taxon>
        <taxon>Bacillati</taxon>
        <taxon>Actinomycetota</taxon>
        <taxon>Actinomycetes</taxon>
        <taxon>Kitasatosporales</taxon>
        <taxon>Streptomycetaceae</taxon>
        <taxon>Streptomyces</taxon>
        <taxon>Streptomyces aurantiacus group</taxon>
    </lineage>
</organism>
<proteinExistence type="predicted"/>
<keyword evidence="2" id="KW-1185">Reference proteome</keyword>
<reference evidence="1" key="1">
    <citation type="submission" date="2022-10" db="EMBL/GenBank/DDBJ databases">
        <title>The complete genomes of actinobacterial strains from the NBC collection.</title>
        <authorList>
            <person name="Joergensen T.S."/>
            <person name="Alvarez Arevalo M."/>
            <person name="Sterndorff E.B."/>
            <person name="Faurdal D."/>
            <person name="Vuksanovic O."/>
            <person name="Mourched A.-S."/>
            <person name="Charusanti P."/>
            <person name="Shaw S."/>
            <person name="Blin K."/>
            <person name="Weber T."/>
        </authorList>
    </citation>
    <scope>NUCLEOTIDE SEQUENCE</scope>
    <source>
        <strain evidence="1">NBC_00189</strain>
    </source>
</reference>
<dbReference type="RefSeq" id="WP_328937672.1">
    <property type="nucleotide sequence ID" value="NZ_CP108133.1"/>
</dbReference>
<dbReference type="EMBL" id="CP108133">
    <property type="protein sequence ID" value="WTP49637.1"/>
    <property type="molecule type" value="Genomic_DNA"/>
</dbReference>
<evidence type="ECO:0000313" key="2">
    <source>
        <dbReference type="Proteomes" id="UP001432166"/>
    </source>
</evidence>
<gene>
    <name evidence="1" type="ORF">OG288_15805</name>
</gene>
<name>A0ABZ1JDF9_9ACTN</name>
<accession>A0ABZ1JDF9</accession>
<evidence type="ECO:0000313" key="1">
    <source>
        <dbReference type="EMBL" id="WTP49637.1"/>
    </source>
</evidence>
<dbReference type="Proteomes" id="UP001432166">
    <property type="component" value="Chromosome"/>
</dbReference>
<sequence>MLSNAASPVFLAHVKSATDSFDDFKLVSALFKMLDLTGTFAVIDGIRCWVEGRTEAGPMRVLVPCEVPSDVEGFKDYLRVLADTPEDATDGFLSLVQNLGDVLDAVFSEKGWKRVHKTSWPGFFEAYLTHESVYAGPGGYLYEMWRA</sequence>
<protein>
    <submittedName>
        <fullName evidence="1">Uncharacterized protein</fullName>
    </submittedName>
</protein>